<dbReference type="Gramene" id="PUZ57963">
    <property type="protein sequence ID" value="PUZ57963"/>
    <property type="gene ID" value="GQ55_5G471900"/>
</dbReference>
<accession>A0A2T7DQU2</accession>
<reference evidence="2 3" key="1">
    <citation type="submission" date="2018-04" db="EMBL/GenBank/DDBJ databases">
        <title>WGS assembly of Panicum hallii var. hallii HAL2.</title>
        <authorList>
            <person name="Lovell J."/>
            <person name="Jenkins J."/>
            <person name="Lowry D."/>
            <person name="Mamidi S."/>
            <person name="Sreedasyam A."/>
            <person name="Weng X."/>
            <person name="Barry K."/>
            <person name="Bonette J."/>
            <person name="Campitelli B."/>
            <person name="Daum C."/>
            <person name="Gordon S."/>
            <person name="Gould B."/>
            <person name="Lipzen A."/>
            <person name="MacQueen A."/>
            <person name="Palacio-Mejia J."/>
            <person name="Plott C."/>
            <person name="Shakirov E."/>
            <person name="Shu S."/>
            <person name="Yoshinaga Y."/>
            <person name="Zane M."/>
            <person name="Rokhsar D."/>
            <person name="Grimwood J."/>
            <person name="Schmutz J."/>
            <person name="Juenger T."/>
        </authorList>
    </citation>
    <scope>NUCLEOTIDE SEQUENCE [LARGE SCALE GENOMIC DNA]</scope>
    <source>
        <strain evidence="3">cv. HAL2</strain>
    </source>
</reference>
<sequence length="68" mass="7139">MRVDDGMEWKITSFRCWINQAASTPRGGERSRGSLSCSGSRRDGGGLVGARSWPGEAGRAIISVAGLG</sequence>
<evidence type="ECO:0000256" key="1">
    <source>
        <dbReference type="SAM" id="MobiDB-lite"/>
    </source>
</evidence>
<dbReference type="Proteomes" id="UP000244336">
    <property type="component" value="Chromosome 5"/>
</dbReference>
<evidence type="ECO:0000313" key="3">
    <source>
        <dbReference type="Proteomes" id="UP000244336"/>
    </source>
</evidence>
<name>A0A2T7DQU2_9POAL</name>
<dbReference type="EMBL" id="CM009753">
    <property type="protein sequence ID" value="PUZ57963.1"/>
    <property type="molecule type" value="Genomic_DNA"/>
</dbReference>
<feature type="region of interest" description="Disordered" evidence="1">
    <location>
        <begin position="23"/>
        <end position="50"/>
    </location>
</feature>
<proteinExistence type="predicted"/>
<organism evidence="2 3">
    <name type="scientific">Panicum hallii var. hallii</name>
    <dbReference type="NCBI Taxonomy" id="1504633"/>
    <lineage>
        <taxon>Eukaryota</taxon>
        <taxon>Viridiplantae</taxon>
        <taxon>Streptophyta</taxon>
        <taxon>Embryophyta</taxon>
        <taxon>Tracheophyta</taxon>
        <taxon>Spermatophyta</taxon>
        <taxon>Magnoliopsida</taxon>
        <taxon>Liliopsida</taxon>
        <taxon>Poales</taxon>
        <taxon>Poaceae</taxon>
        <taxon>PACMAD clade</taxon>
        <taxon>Panicoideae</taxon>
        <taxon>Panicodae</taxon>
        <taxon>Paniceae</taxon>
        <taxon>Panicinae</taxon>
        <taxon>Panicum</taxon>
        <taxon>Panicum sect. Panicum</taxon>
    </lineage>
</organism>
<dbReference type="AlphaFoldDB" id="A0A2T7DQU2"/>
<gene>
    <name evidence="2" type="ORF">GQ55_5G471900</name>
</gene>
<keyword evidence="3" id="KW-1185">Reference proteome</keyword>
<protein>
    <submittedName>
        <fullName evidence="2">Uncharacterized protein</fullName>
    </submittedName>
</protein>
<evidence type="ECO:0000313" key="2">
    <source>
        <dbReference type="EMBL" id="PUZ57963.1"/>
    </source>
</evidence>